<dbReference type="PROSITE" id="PS51184">
    <property type="entry name" value="JMJC"/>
    <property type="match status" value="1"/>
</dbReference>
<evidence type="ECO:0000313" key="4">
    <source>
        <dbReference type="EMBL" id="PBJ37829.1"/>
    </source>
</evidence>
<sequence>MAVESSLAWLLRPLGVDAFLNEIWATRHHHIDRCRPGYFDGLLPGPSAVDGLLEQVRPDPAAVRLVKDGEDRDPAGYRRGDGTLNAGGARDGLADGYTLVLNGLERYLRTVASLSHAIEVELNFPTRVNAYVTPPHSTGFVPHYDPHDVLVLQIEGCKTWRVSDEPPVPPQQIQSRKGVGADGPASWTDVCLRPGDVLYLPRGQVHSARTLSEPSVHLTVGLHAPTVLTLVSSALHALSLRDPRVHDRLPPRHLDDAQVRAGLGEAVRDAVRALDDDAVIADGLGAMEDVLVRRGRCPPVGSVRDTVGVDGHTLVRKHQPLYARVTRAGDGVVLQFAQLSVSAGSDHEAAMLFLAGRAEPFRVAELPGLSAAQQIGLAQTLILNGFLARLSDD</sequence>
<dbReference type="InterPro" id="IPR003347">
    <property type="entry name" value="JmjC_dom"/>
</dbReference>
<keyword evidence="2" id="KW-0479">Metal-binding</keyword>
<comment type="cofactor">
    <cofactor evidence="1">
        <name>Fe(2+)</name>
        <dbReference type="ChEBI" id="CHEBI:29033"/>
    </cofactor>
</comment>
<dbReference type="GO" id="GO:0032453">
    <property type="term" value="F:histone H3K4 demethylase activity"/>
    <property type="evidence" value="ECO:0007669"/>
    <property type="project" value="TreeGrafter"/>
</dbReference>
<dbReference type="InterPro" id="IPR039994">
    <property type="entry name" value="NO66-like"/>
</dbReference>
<dbReference type="GO" id="GO:0051864">
    <property type="term" value="F:histone H3K36 demethylase activity"/>
    <property type="evidence" value="ECO:0007669"/>
    <property type="project" value="TreeGrafter"/>
</dbReference>
<evidence type="ECO:0000256" key="2">
    <source>
        <dbReference type="ARBA" id="ARBA00022723"/>
    </source>
</evidence>
<evidence type="ECO:0000256" key="3">
    <source>
        <dbReference type="ARBA" id="ARBA00023004"/>
    </source>
</evidence>
<accession>A0A2A3LC18</accession>
<evidence type="ECO:0000313" key="5">
    <source>
        <dbReference type="Proteomes" id="UP000218842"/>
    </source>
</evidence>
<evidence type="ECO:0000256" key="1">
    <source>
        <dbReference type="ARBA" id="ARBA00001954"/>
    </source>
</evidence>
<proteinExistence type="predicted"/>
<gene>
    <name evidence="4" type="ORF">XV03_06135</name>
</gene>
<protein>
    <submittedName>
        <fullName evidence="4">Cupin</fullName>
    </submittedName>
</protein>
<dbReference type="Proteomes" id="UP000218842">
    <property type="component" value="Unassembled WGS sequence"/>
</dbReference>
<dbReference type="RefSeq" id="WP_023869491.1">
    <property type="nucleotide sequence ID" value="NZ_BDMX01000061.1"/>
</dbReference>
<organism evidence="4 5">
    <name type="scientific">Mycobacterium avium subsp. hominissuis</name>
    <dbReference type="NCBI Taxonomy" id="439334"/>
    <lineage>
        <taxon>Bacteria</taxon>
        <taxon>Bacillati</taxon>
        <taxon>Actinomycetota</taxon>
        <taxon>Actinomycetes</taxon>
        <taxon>Mycobacteriales</taxon>
        <taxon>Mycobacteriaceae</taxon>
        <taxon>Mycobacterium</taxon>
        <taxon>Mycobacterium avium complex (MAC)</taxon>
    </lineage>
</organism>
<dbReference type="GO" id="GO:0046872">
    <property type="term" value="F:metal ion binding"/>
    <property type="evidence" value="ECO:0007669"/>
    <property type="project" value="UniProtKB-KW"/>
</dbReference>
<dbReference type="PANTHER" id="PTHR13096:SF9">
    <property type="entry name" value="BIFUNCTIONAL LYSINE-SPECIFIC DEMETHYLASE AND HISTIDYL-HYDROXYLASE"/>
    <property type="match status" value="1"/>
</dbReference>
<dbReference type="PANTHER" id="PTHR13096">
    <property type="entry name" value="MINA53 MYC INDUCED NUCLEAR ANTIGEN"/>
    <property type="match status" value="1"/>
</dbReference>
<comment type="caution">
    <text evidence="4">The sequence shown here is derived from an EMBL/GenBank/DDBJ whole genome shotgun (WGS) entry which is preliminary data.</text>
</comment>
<dbReference type="Gene3D" id="2.60.120.650">
    <property type="entry name" value="Cupin"/>
    <property type="match status" value="1"/>
</dbReference>
<reference evidence="4 5" key="1">
    <citation type="journal article" date="2017" name="Genome Biol. Evol.">
        <title>Population Structure and Local Adaptation of MAC Lung Disease Agent Mycobacterium avium subsp. hominissuis.</title>
        <authorList>
            <person name="Yano H."/>
            <person name="Iwamoto T."/>
            <person name="Nishiuchi Y."/>
            <person name="Nakajima C."/>
            <person name="Starkova D.A."/>
            <person name="Mokrousov I."/>
            <person name="Narvskaya O."/>
            <person name="Yoshida S."/>
            <person name="Arikawa K."/>
            <person name="Nakanishi N."/>
            <person name="Osaki K."/>
            <person name="Nakagawa I."/>
            <person name="Ato M."/>
            <person name="Suzuki Y."/>
            <person name="Maruyama F."/>
        </authorList>
    </citation>
    <scope>NUCLEOTIDE SEQUENCE [LARGE SCALE GENOMIC DNA]</scope>
    <source>
        <strain evidence="4 5">OCU466</strain>
    </source>
</reference>
<dbReference type="EMBL" id="LBGZ01000049">
    <property type="protein sequence ID" value="PBJ37829.1"/>
    <property type="molecule type" value="Genomic_DNA"/>
</dbReference>
<dbReference type="SUPFAM" id="SSF51197">
    <property type="entry name" value="Clavaminate synthase-like"/>
    <property type="match status" value="1"/>
</dbReference>
<name>A0A2A3LC18_MYCAV</name>
<dbReference type="GeneID" id="75270760"/>
<keyword evidence="3" id="KW-0408">Iron</keyword>
<dbReference type="Pfam" id="PF08007">
    <property type="entry name" value="JmjC_2"/>
    <property type="match status" value="1"/>
</dbReference>
<dbReference type="AlphaFoldDB" id="A0A2A3LC18"/>